<keyword evidence="3" id="KW-1185">Reference proteome</keyword>
<sequence length="86" mass="9072">MVFSLEFLDLFQKILDDKLGHNHGGYPGTEVDLTSDEDHTDEDGGTRMGNSTGVSMSLGDEISLGGKKSQKSNISGGTIAGRAIIT</sequence>
<evidence type="ECO:0000313" key="3">
    <source>
        <dbReference type="Proteomes" id="UP001151760"/>
    </source>
</evidence>
<gene>
    <name evidence="2" type="ORF">Tco_0878789</name>
</gene>
<organism evidence="2 3">
    <name type="scientific">Tanacetum coccineum</name>
    <dbReference type="NCBI Taxonomy" id="301880"/>
    <lineage>
        <taxon>Eukaryota</taxon>
        <taxon>Viridiplantae</taxon>
        <taxon>Streptophyta</taxon>
        <taxon>Embryophyta</taxon>
        <taxon>Tracheophyta</taxon>
        <taxon>Spermatophyta</taxon>
        <taxon>Magnoliopsida</taxon>
        <taxon>eudicotyledons</taxon>
        <taxon>Gunneridae</taxon>
        <taxon>Pentapetalae</taxon>
        <taxon>asterids</taxon>
        <taxon>campanulids</taxon>
        <taxon>Asterales</taxon>
        <taxon>Asteraceae</taxon>
        <taxon>Asteroideae</taxon>
        <taxon>Anthemideae</taxon>
        <taxon>Anthemidinae</taxon>
        <taxon>Tanacetum</taxon>
    </lineage>
</organism>
<proteinExistence type="predicted"/>
<comment type="caution">
    <text evidence="2">The sequence shown here is derived from an EMBL/GenBank/DDBJ whole genome shotgun (WGS) entry which is preliminary data.</text>
</comment>
<feature type="region of interest" description="Disordered" evidence="1">
    <location>
        <begin position="19"/>
        <end position="74"/>
    </location>
</feature>
<evidence type="ECO:0000313" key="2">
    <source>
        <dbReference type="EMBL" id="GJT20083.1"/>
    </source>
</evidence>
<name>A0ABQ5C227_9ASTR</name>
<evidence type="ECO:0000256" key="1">
    <source>
        <dbReference type="SAM" id="MobiDB-lite"/>
    </source>
</evidence>
<protein>
    <submittedName>
        <fullName evidence="2">Uncharacterized protein</fullName>
    </submittedName>
</protein>
<dbReference type="EMBL" id="BQNB010013771">
    <property type="protein sequence ID" value="GJT20083.1"/>
    <property type="molecule type" value="Genomic_DNA"/>
</dbReference>
<reference evidence="2" key="2">
    <citation type="submission" date="2022-01" db="EMBL/GenBank/DDBJ databases">
        <authorList>
            <person name="Yamashiro T."/>
            <person name="Shiraishi A."/>
            <person name="Satake H."/>
            <person name="Nakayama K."/>
        </authorList>
    </citation>
    <scope>NUCLEOTIDE SEQUENCE</scope>
</reference>
<dbReference type="Proteomes" id="UP001151760">
    <property type="component" value="Unassembled WGS sequence"/>
</dbReference>
<feature type="compositionally biased region" description="Acidic residues" evidence="1">
    <location>
        <begin position="33"/>
        <end position="43"/>
    </location>
</feature>
<accession>A0ABQ5C227</accession>
<reference evidence="2" key="1">
    <citation type="journal article" date="2022" name="Int. J. Mol. Sci.">
        <title>Draft Genome of Tanacetum Coccineum: Genomic Comparison of Closely Related Tanacetum-Family Plants.</title>
        <authorList>
            <person name="Yamashiro T."/>
            <person name="Shiraishi A."/>
            <person name="Nakayama K."/>
            <person name="Satake H."/>
        </authorList>
    </citation>
    <scope>NUCLEOTIDE SEQUENCE</scope>
</reference>